<dbReference type="PANTHER" id="PTHR30298">
    <property type="entry name" value="H REPEAT-ASSOCIATED PREDICTED TRANSPOSASE"/>
    <property type="match status" value="1"/>
</dbReference>
<dbReference type="Proteomes" id="UP000250123">
    <property type="component" value="Chromosome SHEWBE"/>
</dbReference>
<evidence type="ECO:0008006" key="5">
    <source>
        <dbReference type="Google" id="ProtNLM"/>
    </source>
</evidence>
<dbReference type="GO" id="GO:0003677">
    <property type="term" value="F:DNA binding"/>
    <property type="evidence" value="ECO:0007669"/>
    <property type="project" value="InterPro"/>
</dbReference>
<evidence type="ECO:0000259" key="1">
    <source>
        <dbReference type="Pfam" id="PF01609"/>
    </source>
</evidence>
<dbReference type="EMBL" id="LS483452">
    <property type="protein sequence ID" value="SQH77069.1"/>
    <property type="molecule type" value="Genomic_DNA"/>
</dbReference>
<proteinExistence type="predicted"/>
<name>A0A330M311_9GAMM</name>
<dbReference type="InterPro" id="IPR002559">
    <property type="entry name" value="Transposase_11"/>
</dbReference>
<evidence type="ECO:0000313" key="4">
    <source>
        <dbReference type="Proteomes" id="UP000250123"/>
    </source>
</evidence>
<reference evidence="4" key="1">
    <citation type="submission" date="2018-06" db="EMBL/GenBank/DDBJ databases">
        <authorList>
            <person name="Cea G.-C."/>
            <person name="William W."/>
        </authorList>
    </citation>
    <scope>NUCLEOTIDE SEQUENCE [LARGE SCALE GENOMIC DNA]</scope>
    <source>
        <strain evidence="4">DB21MT-2</strain>
    </source>
</reference>
<dbReference type="GO" id="GO:0004803">
    <property type="term" value="F:transposase activity"/>
    <property type="evidence" value="ECO:0007669"/>
    <property type="project" value="InterPro"/>
</dbReference>
<sequence>MSPKPLIEYLDSLEDPRLESKCSHVLSEVVFMATCAMMCGFDTWTEITLFAQEREKWFKKLLSLPCGIPSHDTFNRVFAILPPESLKSIFQEWVQDIIGNEKVTGQLAIDGKALRGAGKGRGNKTIHMVNAWSTDLGMCIGQQKIEDKSNEITAIPKLLKLLELEGCLVSIDAAGTQTKIASIILEKDGDYLLAVKDNQPKLCNEVKQLFQAHWDNSPTDEQGPAFDEQFDKLHGRKERRRCWVIAVDDSLPLCQKWKAKIVIAVQAERTLKNKTSDYVRYYISSPI</sequence>
<feature type="domain" description="H repeat-associated protein N-terminal" evidence="2">
    <location>
        <begin position="7"/>
        <end position="94"/>
    </location>
</feature>
<dbReference type="Pfam" id="PF01609">
    <property type="entry name" value="DDE_Tnp_1"/>
    <property type="match status" value="1"/>
</dbReference>
<dbReference type="NCBIfam" id="NF033564">
    <property type="entry name" value="transpos_ISAs1"/>
    <property type="match status" value="1"/>
</dbReference>
<dbReference type="InterPro" id="IPR051698">
    <property type="entry name" value="Transposase_11-like"/>
</dbReference>
<gene>
    <name evidence="3" type="ORF">SHEWBE_3106</name>
</gene>
<protein>
    <recommendedName>
        <fullName evidence="5">Transposase</fullName>
    </recommendedName>
</protein>
<accession>A0A330M311</accession>
<dbReference type="PANTHER" id="PTHR30298:SF0">
    <property type="entry name" value="PROTEIN YBFL-RELATED"/>
    <property type="match status" value="1"/>
</dbReference>
<dbReference type="GO" id="GO:0006313">
    <property type="term" value="P:DNA transposition"/>
    <property type="evidence" value="ECO:0007669"/>
    <property type="project" value="InterPro"/>
</dbReference>
<dbReference type="InterPro" id="IPR032806">
    <property type="entry name" value="YbfD_N"/>
</dbReference>
<dbReference type="InterPro" id="IPR047647">
    <property type="entry name" value="ISAs1_transpos"/>
</dbReference>
<feature type="domain" description="Transposase IS4-like" evidence="1">
    <location>
        <begin position="107"/>
        <end position="201"/>
    </location>
</feature>
<dbReference type="AlphaFoldDB" id="A0A330M311"/>
<evidence type="ECO:0000259" key="2">
    <source>
        <dbReference type="Pfam" id="PF13808"/>
    </source>
</evidence>
<dbReference type="KEGG" id="sbk:SHEWBE_3106"/>
<evidence type="ECO:0000313" key="3">
    <source>
        <dbReference type="EMBL" id="SQH77069.1"/>
    </source>
</evidence>
<organism evidence="3 4">
    <name type="scientific">Shewanella benthica</name>
    <dbReference type="NCBI Taxonomy" id="43661"/>
    <lineage>
        <taxon>Bacteria</taxon>
        <taxon>Pseudomonadati</taxon>
        <taxon>Pseudomonadota</taxon>
        <taxon>Gammaproteobacteria</taxon>
        <taxon>Alteromonadales</taxon>
        <taxon>Shewanellaceae</taxon>
        <taxon>Shewanella</taxon>
    </lineage>
</organism>
<dbReference type="Pfam" id="PF13808">
    <property type="entry name" value="DDE_Tnp_1_assoc"/>
    <property type="match status" value="1"/>
</dbReference>